<protein>
    <submittedName>
        <fullName evidence="2">Transmembrane protein, putative</fullName>
    </submittedName>
</protein>
<dbReference type="EMBL" id="CM001224">
    <property type="protein sequence ID" value="AET03045.1"/>
    <property type="molecule type" value="Genomic_DNA"/>
</dbReference>
<dbReference type="EnsemblPlants" id="AET03045">
    <property type="protein sequence ID" value="AET03045"/>
    <property type="gene ID" value="MTR_8g062040"/>
</dbReference>
<dbReference type="HOGENOM" id="CLU_2516108_0_0_1"/>
<evidence type="ECO:0000313" key="2">
    <source>
        <dbReference type="EMBL" id="AET03045.1"/>
    </source>
</evidence>
<proteinExistence type="predicted"/>
<keyword evidence="1" id="KW-1133">Transmembrane helix</keyword>
<keyword evidence="1" id="KW-0472">Membrane</keyword>
<accession>G7LDT7</accession>
<reference evidence="3" key="3">
    <citation type="submission" date="2015-04" db="UniProtKB">
        <authorList>
            <consortium name="EnsemblPlants"/>
        </authorList>
    </citation>
    <scope>IDENTIFICATION</scope>
    <source>
        <strain evidence="3">cv. Jemalong A17</strain>
    </source>
</reference>
<organism evidence="2 4">
    <name type="scientific">Medicago truncatula</name>
    <name type="common">Barrel medic</name>
    <name type="synonym">Medicago tribuloides</name>
    <dbReference type="NCBI Taxonomy" id="3880"/>
    <lineage>
        <taxon>Eukaryota</taxon>
        <taxon>Viridiplantae</taxon>
        <taxon>Streptophyta</taxon>
        <taxon>Embryophyta</taxon>
        <taxon>Tracheophyta</taxon>
        <taxon>Spermatophyta</taxon>
        <taxon>Magnoliopsida</taxon>
        <taxon>eudicotyledons</taxon>
        <taxon>Gunneridae</taxon>
        <taxon>Pentapetalae</taxon>
        <taxon>rosids</taxon>
        <taxon>fabids</taxon>
        <taxon>Fabales</taxon>
        <taxon>Fabaceae</taxon>
        <taxon>Papilionoideae</taxon>
        <taxon>50 kb inversion clade</taxon>
        <taxon>NPAAA clade</taxon>
        <taxon>Hologalegina</taxon>
        <taxon>IRL clade</taxon>
        <taxon>Trifolieae</taxon>
        <taxon>Medicago</taxon>
    </lineage>
</organism>
<evidence type="ECO:0000313" key="4">
    <source>
        <dbReference type="Proteomes" id="UP000002051"/>
    </source>
</evidence>
<dbReference type="Proteomes" id="UP000002051">
    <property type="component" value="Chromosome 8"/>
</dbReference>
<evidence type="ECO:0000256" key="1">
    <source>
        <dbReference type="SAM" id="Phobius"/>
    </source>
</evidence>
<gene>
    <name evidence="2" type="ordered locus">MTR_8g062040</name>
</gene>
<dbReference type="AlphaFoldDB" id="G7LDT7"/>
<keyword evidence="1 2" id="KW-0812">Transmembrane</keyword>
<dbReference type="PaxDb" id="3880-AET03045"/>
<name>G7LDT7_MEDTR</name>
<feature type="transmembrane region" description="Helical" evidence="1">
    <location>
        <begin position="33"/>
        <end position="55"/>
    </location>
</feature>
<evidence type="ECO:0000313" key="3">
    <source>
        <dbReference type="EnsemblPlants" id="AET03045"/>
    </source>
</evidence>
<feature type="transmembrane region" description="Helical" evidence="1">
    <location>
        <begin position="7"/>
        <end position="27"/>
    </location>
</feature>
<keyword evidence="4" id="KW-1185">Reference proteome</keyword>
<sequence length="85" mass="9502">MFKIARYILLCITLLVVMLFMIVIFKIDEIGSIFLELVILVVFPLLIIAWIITSCPDMDLGLLKKDQHPGRVAPSVAICTNNVGN</sequence>
<reference evidence="2 4" key="2">
    <citation type="journal article" date="2014" name="BMC Genomics">
        <title>An improved genome release (version Mt4.0) for the model legume Medicago truncatula.</title>
        <authorList>
            <person name="Tang H."/>
            <person name="Krishnakumar V."/>
            <person name="Bidwell S."/>
            <person name="Rosen B."/>
            <person name="Chan A."/>
            <person name="Zhou S."/>
            <person name="Gentzbittel L."/>
            <person name="Childs K.L."/>
            <person name="Yandell M."/>
            <person name="Gundlach H."/>
            <person name="Mayer K.F."/>
            <person name="Schwartz D.C."/>
            <person name="Town C.D."/>
        </authorList>
    </citation>
    <scope>GENOME REANNOTATION</scope>
    <source>
        <strain evidence="3 4">cv. Jemalong A17</strain>
    </source>
</reference>
<reference evidence="2 4" key="1">
    <citation type="journal article" date="2011" name="Nature">
        <title>The Medicago genome provides insight into the evolution of rhizobial symbioses.</title>
        <authorList>
            <person name="Young N.D."/>
            <person name="Debelle F."/>
            <person name="Oldroyd G.E."/>
            <person name="Geurts R."/>
            <person name="Cannon S.B."/>
            <person name="Udvardi M.K."/>
            <person name="Benedito V.A."/>
            <person name="Mayer K.F."/>
            <person name="Gouzy J."/>
            <person name="Schoof H."/>
            <person name="Van de Peer Y."/>
            <person name="Proost S."/>
            <person name="Cook D.R."/>
            <person name="Meyers B.C."/>
            <person name="Spannagl M."/>
            <person name="Cheung F."/>
            <person name="De Mita S."/>
            <person name="Krishnakumar V."/>
            <person name="Gundlach H."/>
            <person name="Zhou S."/>
            <person name="Mudge J."/>
            <person name="Bharti A.K."/>
            <person name="Murray J.D."/>
            <person name="Naoumkina M.A."/>
            <person name="Rosen B."/>
            <person name="Silverstein K.A."/>
            <person name="Tang H."/>
            <person name="Rombauts S."/>
            <person name="Zhao P.X."/>
            <person name="Zhou P."/>
            <person name="Barbe V."/>
            <person name="Bardou P."/>
            <person name="Bechner M."/>
            <person name="Bellec A."/>
            <person name="Berger A."/>
            <person name="Berges H."/>
            <person name="Bidwell S."/>
            <person name="Bisseling T."/>
            <person name="Choisne N."/>
            <person name="Couloux A."/>
            <person name="Denny R."/>
            <person name="Deshpande S."/>
            <person name="Dai X."/>
            <person name="Doyle J.J."/>
            <person name="Dudez A.M."/>
            <person name="Farmer A.D."/>
            <person name="Fouteau S."/>
            <person name="Franken C."/>
            <person name="Gibelin C."/>
            <person name="Gish J."/>
            <person name="Goldstein S."/>
            <person name="Gonzalez A.J."/>
            <person name="Green P.J."/>
            <person name="Hallab A."/>
            <person name="Hartog M."/>
            <person name="Hua A."/>
            <person name="Humphray S.J."/>
            <person name="Jeong D.H."/>
            <person name="Jing Y."/>
            <person name="Jocker A."/>
            <person name="Kenton S.M."/>
            <person name="Kim D.J."/>
            <person name="Klee K."/>
            <person name="Lai H."/>
            <person name="Lang C."/>
            <person name="Lin S."/>
            <person name="Macmil S.L."/>
            <person name="Magdelenat G."/>
            <person name="Matthews L."/>
            <person name="McCorrison J."/>
            <person name="Monaghan E.L."/>
            <person name="Mun J.H."/>
            <person name="Najar F.Z."/>
            <person name="Nicholson C."/>
            <person name="Noirot C."/>
            <person name="O'Bleness M."/>
            <person name="Paule C.R."/>
            <person name="Poulain J."/>
            <person name="Prion F."/>
            <person name="Qin B."/>
            <person name="Qu C."/>
            <person name="Retzel E.F."/>
            <person name="Riddle C."/>
            <person name="Sallet E."/>
            <person name="Samain S."/>
            <person name="Samson N."/>
            <person name="Sanders I."/>
            <person name="Saurat O."/>
            <person name="Scarpelli C."/>
            <person name="Schiex T."/>
            <person name="Segurens B."/>
            <person name="Severin A.J."/>
            <person name="Sherrier D.J."/>
            <person name="Shi R."/>
            <person name="Sims S."/>
            <person name="Singer S.R."/>
            <person name="Sinharoy S."/>
            <person name="Sterck L."/>
            <person name="Viollet A."/>
            <person name="Wang B.B."/>
            <person name="Wang K."/>
            <person name="Wang M."/>
            <person name="Wang X."/>
            <person name="Warfsmann J."/>
            <person name="Weissenbach J."/>
            <person name="White D.D."/>
            <person name="White J.D."/>
            <person name="Wiley G.B."/>
            <person name="Wincker P."/>
            <person name="Xing Y."/>
            <person name="Yang L."/>
            <person name="Yao Z."/>
            <person name="Ying F."/>
            <person name="Zhai J."/>
            <person name="Zhou L."/>
            <person name="Zuber A."/>
            <person name="Denarie J."/>
            <person name="Dixon R.A."/>
            <person name="May G.D."/>
            <person name="Schwartz D.C."/>
            <person name="Rogers J."/>
            <person name="Quetier F."/>
            <person name="Town C.D."/>
            <person name="Roe B.A."/>
        </authorList>
    </citation>
    <scope>NUCLEOTIDE SEQUENCE [LARGE SCALE GENOMIC DNA]</scope>
    <source>
        <strain evidence="2">A17</strain>
        <strain evidence="3 4">cv. Jemalong A17</strain>
    </source>
</reference>